<dbReference type="InterPro" id="IPR000157">
    <property type="entry name" value="TIR_dom"/>
</dbReference>
<keyword evidence="4" id="KW-1185">Reference proteome</keyword>
<dbReference type="Gene3D" id="3.40.50.10140">
    <property type="entry name" value="Toll/interleukin-1 receptor homology (TIR) domain"/>
    <property type="match status" value="1"/>
</dbReference>
<dbReference type="Pfam" id="PF01582">
    <property type="entry name" value="TIR"/>
    <property type="match status" value="1"/>
</dbReference>
<protein>
    <recommendedName>
        <fullName evidence="2">TIR domain-containing protein</fullName>
    </recommendedName>
</protein>
<reference evidence="3" key="1">
    <citation type="submission" date="2021-03" db="EMBL/GenBank/DDBJ databases">
        <authorList>
            <person name="Li Z."/>
            <person name="Yang C."/>
        </authorList>
    </citation>
    <scope>NUCLEOTIDE SEQUENCE</scope>
    <source>
        <strain evidence="3">Dzin_1.0</strain>
        <tissue evidence="3">Leaf</tissue>
    </source>
</reference>
<proteinExistence type="predicted"/>
<dbReference type="PANTHER" id="PTHR31008">
    <property type="entry name" value="COP1-INTERACTING PROTEIN-RELATED"/>
    <property type="match status" value="1"/>
</dbReference>
<sequence>MRLVAVSSLGLVSAGLRGSAAGCLGSVGARRGSASLRQTLAILEQLLYDVRSTVHRGSAYLHRALRCALRLSPGISQVITSTMDVAATRSLVGAHETERGQAKSLADERCCDVFINHRGVDTKRSVAGLLYDRLVQLNLRPFLDNRTMEPGDKLYEIINSAVLGCQVGIAIFSPRYCESFYCLHELTMMVESRKKLIPIFCDVKPSSLRLQDDLTHSPETLARFNKALQEAKDTVGLSFDSQSG</sequence>
<name>A0A9D5C446_9LILI</name>
<dbReference type="PANTHER" id="PTHR31008:SF16">
    <property type="entry name" value="TOLL-INTERLEUKIN-RESISTANCE (TIR) DOMAIN FAMILY PROTEIN"/>
    <property type="match status" value="1"/>
</dbReference>
<gene>
    <name evidence="3" type="ORF">J5N97_027086</name>
</gene>
<accession>A0A9D5C446</accession>
<reference evidence="3" key="2">
    <citation type="journal article" date="2022" name="Hortic Res">
        <title>The genome of Dioscorea zingiberensis sheds light on the biosynthesis, origin and evolution of the medicinally important diosgenin saponins.</title>
        <authorList>
            <person name="Li Y."/>
            <person name="Tan C."/>
            <person name="Li Z."/>
            <person name="Guo J."/>
            <person name="Li S."/>
            <person name="Chen X."/>
            <person name="Wang C."/>
            <person name="Dai X."/>
            <person name="Yang H."/>
            <person name="Song W."/>
            <person name="Hou L."/>
            <person name="Xu J."/>
            <person name="Tong Z."/>
            <person name="Xu A."/>
            <person name="Yuan X."/>
            <person name="Wang W."/>
            <person name="Yang Q."/>
            <person name="Chen L."/>
            <person name="Sun Z."/>
            <person name="Wang K."/>
            <person name="Pan B."/>
            <person name="Chen J."/>
            <person name="Bao Y."/>
            <person name="Liu F."/>
            <person name="Qi X."/>
            <person name="Gang D.R."/>
            <person name="Wen J."/>
            <person name="Li J."/>
        </authorList>
    </citation>
    <scope>NUCLEOTIDE SEQUENCE</scope>
    <source>
        <strain evidence="3">Dzin_1.0</strain>
    </source>
</reference>
<evidence type="ECO:0000313" key="3">
    <source>
        <dbReference type="EMBL" id="KAJ0965948.1"/>
    </source>
</evidence>
<dbReference type="OrthoDB" id="6078042at2759"/>
<keyword evidence="1" id="KW-0732">Signal</keyword>
<dbReference type="SMART" id="SM00255">
    <property type="entry name" value="TIR"/>
    <property type="match status" value="1"/>
</dbReference>
<dbReference type="EMBL" id="JAGGNH010000008">
    <property type="protein sequence ID" value="KAJ0965948.1"/>
    <property type="molecule type" value="Genomic_DNA"/>
</dbReference>
<feature type="domain" description="TIR" evidence="2">
    <location>
        <begin position="109"/>
        <end position="232"/>
    </location>
</feature>
<organism evidence="3 4">
    <name type="scientific">Dioscorea zingiberensis</name>
    <dbReference type="NCBI Taxonomy" id="325984"/>
    <lineage>
        <taxon>Eukaryota</taxon>
        <taxon>Viridiplantae</taxon>
        <taxon>Streptophyta</taxon>
        <taxon>Embryophyta</taxon>
        <taxon>Tracheophyta</taxon>
        <taxon>Spermatophyta</taxon>
        <taxon>Magnoliopsida</taxon>
        <taxon>Liliopsida</taxon>
        <taxon>Dioscoreales</taxon>
        <taxon>Dioscoreaceae</taxon>
        <taxon>Dioscorea</taxon>
    </lineage>
</organism>
<evidence type="ECO:0000259" key="2">
    <source>
        <dbReference type="PROSITE" id="PS50104"/>
    </source>
</evidence>
<feature type="chain" id="PRO_5038910250" description="TIR domain-containing protein" evidence="1">
    <location>
        <begin position="22"/>
        <end position="244"/>
    </location>
</feature>
<evidence type="ECO:0000256" key="1">
    <source>
        <dbReference type="SAM" id="SignalP"/>
    </source>
</evidence>
<dbReference type="PROSITE" id="PS50104">
    <property type="entry name" value="TIR"/>
    <property type="match status" value="1"/>
</dbReference>
<evidence type="ECO:0000313" key="4">
    <source>
        <dbReference type="Proteomes" id="UP001085076"/>
    </source>
</evidence>
<dbReference type="SUPFAM" id="SSF52200">
    <property type="entry name" value="Toll/Interleukin receptor TIR domain"/>
    <property type="match status" value="1"/>
</dbReference>
<dbReference type="AlphaFoldDB" id="A0A9D5C446"/>
<comment type="caution">
    <text evidence="3">The sequence shown here is derived from an EMBL/GenBank/DDBJ whole genome shotgun (WGS) entry which is preliminary data.</text>
</comment>
<dbReference type="Proteomes" id="UP001085076">
    <property type="component" value="Miscellaneous, Linkage group lg08"/>
</dbReference>
<feature type="signal peptide" evidence="1">
    <location>
        <begin position="1"/>
        <end position="21"/>
    </location>
</feature>
<dbReference type="GO" id="GO:0007165">
    <property type="term" value="P:signal transduction"/>
    <property type="evidence" value="ECO:0007669"/>
    <property type="project" value="InterPro"/>
</dbReference>
<dbReference type="InterPro" id="IPR035897">
    <property type="entry name" value="Toll_tir_struct_dom_sf"/>
</dbReference>